<dbReference type="PATRIC" id="fig|1385369.3.peg.1149"/>
<dbReference type="Gene3D" id="2.30.30.40">
    <property type="entry name" value="SH3 Domains"/>
    <property type="match status" value="1"/>
</dbReference>
<evidence type="ECO:0000259" key="1">
    <source>
        <dbReference type="PROSITE" id="PS50851"/>
    </source>
</evidence>
<dbReference type="AlphaFoldDB" id="W9HA82"/>
<proteinExistence type="predicted"/>
<dbReference type="EMBL" id="AVFL01000003">
    <property type="protein sequence ID" value="EWY41631.1"/>
    <property type="molecule type" value="Genomic_DNA"/>
</dbReference>
<dbReference type="InterPro" id="IPR036061">
    <property type="entry name" value="CheW-like_dom_sf"/>
</dbReference>
<dbReference type="InterPro" id="IPR002545">
    <property type="entry name" value="CheW-lke_dom"/>
</dbReference>
<dbReference type="SMART" id="SM00260">
    <property type="entry name" value="CheW"/>
    <property type="match status" value="1"/>
</dbReference>
<dbReference type="Proteomes" id="UP000019486">
    <property type="component" value="Unassembled WGS sequence"/>
</dbReference>
<dbReference type="SUPFAM" id="SSF50341">
    <property type="entry name" value="CheW-like"/>
    <property type="match status" value="1"/>
</dbReference>
<dbReference type="Pfam" id="PF01584">
    <property type="entry name" value="CheW"/>
    <property type="match status" value="1"/>
</dbReference>
<accession>W9HA82</accession>
<sequence length="137" mass="15076">MTLSLDGEVFAIEAGVVREILDPVPVTEVPGARSFVRGMINVRGKVVPLADLRSRFGMEPTPRTIDTRIVVIEIPLDGEPIIVGILADKVFEVTAIPAASIEPAPRIGMRWQPEFVRCIGKRSDDFVIIPDLERIFA</sequence>
<reference evidence="2 3" key="1">
    <citation type="submission" date="2013-08" db="EMBL/GenBank/DDBJ databases">
        <title>The genome sequence of Skermanella stibiiresistens.</title>
        <authorList>
            <person name="Zhu W."/>
            <person name="Wang G."/>
        </authorList>
    </citation>
    <scope>NUCLEOTIDE SEQUENCE [LARGE SCALE GENOMIC DNA]</scope>
    <source>
        <strain evidence="2 3">SB22</strain>
    </source>
</reference>
<dbReference type="GO" id="GO:0005829">
    <property type="term" value="C:cytosol"/>
    <property type="evidence" value="ECO:0007669"/>
    <property type="project" value="TreeGrafter"/>
</dbReference>
<evidence type="ECO:0000313" key="2">
    <source>
        <dbReference type="EMBL" id="EWY41631.1"/>
    </source>
</evidence>
<dbReference type="InterPro" id="IPR039315">
    <property type="entry name" value="CheW"/>
</dbReference>
<keyword evidence="3" id="KW-1185">Reference proteome</keyword>
<dbReference type="PANTHER" id="PTHR22617:SF23">
    <property type="entry name" value="CHEMOTAXIS PROTEIN CHEW"/>
    <property type="match status" value="1"/>
</dbReference>
<gene>
    <name evidence="2" type="ORF">N825_24090</name>
</gene>
<dbReference type="PROSITE" id="PS50851">
    <property type="entry name" value="CHEW"/>
    <property type="match status" value="1"/>
</dbReference>
<comment type="caution">
    <text evidence="2">The sequence shown here is derived from an EMBL/GenBank/DDBJ whole genome shotgun (WGS) entry which is preliminary data.</text>
</comment>
<protein>
    <submittedName>
        <fullName evidence="2">Chemotaxis protein CheW</fullName>
    </submittedName>
</protein>
<dbReference type="STRING" id="1385369.N825_24090"/>
<dbReference type="GO" id="GO:0007165">
    <property type="term" value="P:signal transduction"/>
    <property type="evidence" value="ECO:0007669"/>
    <property type="project" value="InterPro"/>
</dbReference>
<organism evidence="2 3">
    <name type="scientific">Skermanella stibiiresistens SB22</name>
    <dbReference type="NCBI Taxonomy" id="1385369"/>
    <lineage>
        <taxon>Bacteria</taxon>
        <taxon>Pseudomonadati</taxon>
        <taxon>Pseudomonadota</taxon>
        <taxon>Alphaproteobacteria</taxon>
        <taxon>Rhodospirillales</taxon>
        <taxon>Azospirillaceae</taxon>
        <taxon>Skermanella</taxon>
    </lineage>
</organism>
<feature type="domain" description="CheW-like" evidence="1">
    <location>
        <begin position="1"/>
        <end position="137"/>
    </location>
</feature>
<evidence type="ECO:0000313" key="3">
    <source>
        <dbReference type="Proteomes" id="UP000019486"/>
    </source>
</evidence>
<dbReference type="PANTHER" id="PTHR22617">
    <property type="entry name" value="CHEMOTAXIS SENSOR HISTIDINE KINASE-RELATED"/>
    <property type="match status" value="1"/>
</dbReference>
<dbReference type="Gene3D" id="2.40.50.180">
    <property type="entry name" value="CheA-289, Domain 4"/>
    <property type="match status" value="1"/>
</dbReference>
<name>W9HA82_9PROT</name>
<dbReference type="GO" id="GO:0006935">
    <property type="term" value="P:chemotaxis"/>
    <property type="evidence" value="ECO:0007669"/>
    <property type="project" value="InterPro"/>
</dbReference>